<name>A0A1H7R4J0_9SPHN</name>
<sequence>MDSARGSDDSDNIGIRQDNDPTEAGVGEPQVKIGSDERRMHVRAYNHWVSLLAERPFPTIADLDPARIADFGPHSVLLDFSEGLENPAIPFLGAALRAECGVDQSITNIAQVPPRSLLSRLTDHYLQIIANRAPVGFEAEFVGIRGHNTFYRGILMPFSSDGAAIDYIYGVINWKEMVSSDTQAQLDAELARSVRSAPRAADLSSVWADGPSAAPTAETSDEADLRELLELARESATGARTAQSRSAAAIGRALGRAHDFACAAERAPLACAALLDANGMNAASMPENGNMTTDAIARLVFDDDVAAVAQAGAVLAYARRRDIPEGGLARAIEALPGGVDDMVAAERTRRRRGAARGEVTPIADRSVLASVTPDLLGGPAVAGDAVVLLGRVASDGGIDVVGASSDRRLAERVLARLR</sequence>
<dbReference type="RefSeq" id="WP_093006121.1">
    <property type="nucleotide sequence ID" value="NZ_FNZZ01000004.1"/>
</dbReference>
<dbReference type="OrthoDB" id="7441080at2"/>
<gene>
    <name evidence="2" type="ORF">SAMN05216382_2125</name>
</gene>
<accession>A0A1H7R4J0</accession>
<reference evidence="3" key="1">
    <citation type="submission" date="2016-10" db="EMBL/GenBank/DDBJ databases">
        <authorList>
            <person name="Varghese N."/>
            <person name="Submissions S."/>
        </authorList>
    </citation>
    <scope>NUCLEOTIDE SEQUENCE [LARGE SCALE GENOMIC DNA]</scope>
    <source>
        <strain evidence="3">JS21-1</strain>
    </source>
</reference>
<evidence type="ECO:0000256" key="1">
    <source>
        <dbReference type="SAM" id="MobiDB-lite"/>
    </source>
</evidence>
<organism evidence="2 3">
    <name type="scientific">Sphingomonas palmae</name>
    <dbReference type="NCBI Taxonomy" id="1855283"/>
    <lineage>
        <taxon>Bacteria</taxon>
        <taxon>Pseudomonadati</taxon>
        <taxon>Pseudomonadota</taxon>
        <taxon>Alphaproteobacteria</taxon>
        <taxon>Sphingomonadales</taxon>
        <taxon>Sphingomonadaceae</taxon>
        <taxon>Sphingomonas</taxon>
    </lineage>
</organism>
<evidence type="ECO:0000313" key="3">
    <source>
        <dbReference type="Proteomes" id="UP000199214"/>
    </source>
</evidence>
<dbReference type="EMBL" id="FNZZ01000004">
    <property type="protein sequence ID" value="SEL54845.1"/>
    <property type="molecule type" value="Genomic_DNA"/>
</dbReference>
<keyword evidence="3" id="KW-1185">Reference proteome</keyword>
<dbReference type="AlphaFoldDB" id="A0A1H7R4J0"/>
<feature type="region of interest" description="Disordered" evidence="1">
    <location>
        <begin position="1"/>
        <end position="30"/>
    </location>
</feature>
<dbReference type="Proteomes" id="UP000199214">
    <property type="component" value="Unassembled WGS sequence"/>
</dbReference>
<dbReference type="STRING" id="1855283.SAMN05216382_2125"/>
<proteinExistence type="predicted"/>
<evidence type="ECO:0000313" key="2">
    <source>
        <dbReference type="EMBL" id="SEL54845.1"/>
    </source>
</evidence>
<protein>
    <submittedName>
        <fullName evidence="2">Uncharacterized protein</fullName>
    </submittedName>
</protein>